<keyword evidence="1" id="KW-0472">Membrane</keyword>
<keyword evidence="3" id="KW-1185">Reference proteome</keyword>
<feature type="transmembrane region" description="Helical" evidence="1">
    <location>
        <begin position="87"/>
        <end position="113"/>
    </location>
</feature>
<dbReference type="EMBL" id="CAJGYM010000011">
    <property type="protein sequence ID" value="CAD6189718.1"/>
    <property type="molecule type" value="Genomic_DNA"/>
</dbReference>
<reference evidence="2" key="1">
    <citation type="submission" date="2020-10" db="EMBL/GenBank/DDBJ databases">
        <authorList>
            <person name="Kikuchi T."/>
        </authorList>
    </citation>
    <scope>NUCLEOTIDE SEQUENCE</scope>
    <source>
        <strain evidence="2">NKZ352</strain>
    </source>
</reference>
<dbReference type="PANTHER" id="PTHR45830">
    <property type="entry name" value="SERPENTINE RECEPTOR, CLASS I"/>
    <property type="match status" value="1"/>
</dbReference>
<feature type="transmembrane region" description="Helical" evidence="1">
    <location>
        <begin position="119"/>
        <end position="142"/>
    </location>
</feature>
<sequence length="183" mass="20771">MLSIFPDLKGEAGGGMRSVCILQCEPYGIHTSGGFILDLTSKSAWFSASLFVGFTPQVIFYSSHGIYKLQKQSSHMSNKTRNLQKYFFYNLCAQASIPMIFVCVPLIFTAVLINSSFSQWMSSFILIMLTSHGGFSSIFTVFSNKFYRNFFLKLFRFHFFRPKKTTIQVSNVLISHGSSRTLQ</sequence>
<name>A0A8S1H4J4_9PELO</name>
<feature type="transmembrane region" description="Helical" evidence="1">
    <location>
        <begin position="44"/>
        <end position="67"/>
    </location>
</feature>
<keyword evidence="1" id="KW-0812">Transmembrane</keyword>
<dbReference type="Proteomes" id="UP000835052">
    <property type="component" value="Unassembled WGS sequence"/>
</dbReference>
<dbReference type="InterPro" id="IPR019422">
    <property type="entry name" value="7TM_GPCR_serpentine_rcpt_Srh"/>
</dbReference>
<comment type="caution">
    <text evidence="2">The sequence shown here is derived from an EMBL/GenBank/DDBJ whole genome shotgun (WGS) entry which is preliminary data.</text>
</comment>
<evidence type="ECO:0000313" key="3">
    <source>
        <dbReference type="Proteomes" id="UP000835052"/>
    </source>
</evidence>
<proteinExistence type="predicted"/>
<dbReference type="PANTHER" id="PTHR45830:SF15">
    <property type="entry name" value="SERPENTINE RECEPTOR, CLASS I"/>
    <property type="match status" value="1"/>
</dbReference>
<evidence type="ECO:0000256" key="1">
    <source>
        <dbReference type="SAM" id="Phobius"/>
    </source>
</evidence>
<accession>A0A8S1H4J4</accession>
<dbReference type="Pfam" id="PF10318">
    <property type="entry name" value="7TM_GPCR_Srh"/>
    <property type="match status" value="1"/>
</dbReference>
<keyword evidence="1" id="KW-1133">Transmembrane helix</keyword>
<evidence type="ECO:0008006" key="4">
    <source>
        <dbReference type="Google" id="ProtNLM"/>
    </source>
</evidence>
<evidence type="ECO:0000313" key="2">
    <source>
        <dbReference type="EMBL" id="CAD6189718.1"/>
    </source>
</evidence>
<organism evidence="2 3">
    <name type="scientific">Caenorhabditis auriculariae</name>
    <dbReference type="NCBI Taxonomy" id="2777116"/>
    <lineage>
        <taxon>Eukaryota</taxon>
        <taxon>Metazoa</taxon>
        <taxon>Ecdysozoa</taxon>
        <taxon>Nematoda</taxon>
        <taxon>Chromadorea</taxon>
        <taxon>Rhabditida</taxon>
        <taxon>Rhabditina</taxon>
        <taxon>Rhabditomorpha</taxon>
        <taxon>Rhabditoidea</taxon>
        <taxon>Rhabditidae</taxon>
        <taxon>Peloderinae</taxon>
        <taxon>Caenorhabditis</taxon>
    </lineage>
</organism>
<gene>
    <name evidence="2" type="ORF">CAUJ_LOCUS5637</name>
</gene>
<dbReference type="AlphaFoldDB" id="A0A8S1H4J4"/>
<protein>
    <recommendedName>
        <fullName evidence="4">Serpentine Receptor, class H</fullName>
    </recommendedName>
</protein>